<dbReference type="EMBL" id="PDLK01000002">
    <property type="protein sequence ID" value="PHH04259.1"/>
    <property type="molecule type" value="Genomic_DNA"/>
</dbReference>
<evidence type="ECO:0000313" key="4">
    <source>
        <dbReference type="Proteomes" id="UP000222768"/>
    </source>
</evidence>
<dbReference type="GO" id="GO:0003677">
    <property type="term" value="F:DNA binding"/>
    <property type="evidence" value="ECO:0007669"/>
    <property type="project" value="UniProtKB-UniRule"/>
</dbReference>
<dbReference type="SUPFAM" id="SSF89447">
    <property type="entry name" value="AbrB/MazE/MraZ-like"/>
    <property type="match status" value="1"/>
</dbReference>
<organism evidence="3 4">
    <name type="scientific">Leclercia adecarboxylata</name>
    <dbReference type="NCBI Taxonomy" id="83655"/>
    <lineage>
        <taxon>Bacteria</taxon>
        <taxon>Pseudomonadati</taxon>
        <taxon>Pseudomonadota</taxon>
        <taxon>Gammaproteobacteria</taxon>
        <taxon>Enterobacterales</taxon>
        <taxon>Enterobacteriaceae</taxon>
        <taxon>Leclercia</taxon>
    </lineage>
</organism>
<accession>A0A855EHH1</accession>
<reference evidence="4" key="1">
    <citation type="submission" date="2017-09" db="EMBL/GenBank/DDBJ databases">
        <title>FDA dAtabase for Regulatory Grade micrObial Sequences (FDA-ARGOS): Supporting development and validation of Infectious Disease Dx tests.</title>
        <authorList>
            <person name="Minogue T."/>
            <person name="Wolcott M."/>
            <person name="Wasieloski L."/>
            <person name="Aguilar W."/>
            <person name="Moore D."/>
            <person name="Tallon L."/>
            <person name="Sadzewicz L."/>
            <person name="Ott S."/>
            <person name="Zhao X."/>
            <person name="Nagaraj S."/>
            <person name="Vavikolanu K."/>
            <person name="Aluvathingal J."/>
            <person name="Nadendla S."/>
            <person name="Sichtig H."/>
        </authorList>
    </citation>
    <scope>NUCLEOTIDE SEQUENCE [LARGE SCALE GENOMIC DNA]</scope>
    <source>
        <strain evidence="4">FDAARGOS_404</strain>
    </source>
</reference>
<dbReference type="PANTHER" id="PTHR40516:SF1">
    <property type="entry name" value="ANTITOXIN CHPS-RELATED"/>
    <property type="match status" value="1"/>
</dbReference>
<evidence type="ECO:0000259" key="2">
    <source>
        <dbReference type="PROSITE" id="PS51740"/>
    </source>
</evidence>
<dbReference type="Proteomes" id="UP000222768">
    <property type="component" value="Unassembled WGS sequence"/>
</dbReference>
<dbReference type="GO" id="GO:0097351">
    <property type="term" value="F:toxin sequestering activity"/>
    <property type="evidence" value="ECO:0007669"/>
    <property type="project" value="InterPro"/>
</dbReference>
<dbReference type="PROSITE" id="PS51740">
    <property type="entry name" value="SPOVT_ABRB"/>
    <property type="match status" value="1"/>
</dbReference>
<sequence>MPQVTVKKWGNSPSVRLPVAVMREAELHVDDVVNVNVDEEGRIILTPVRKDEPTLESLLAAITDDNLHHEVTFGEPQSKELL</sequence>
<dbReference type="RefSeq" id="WP_032618184.1">
    <property type="nucleotide sequence ID" value="NZ_CP083630.1"/>
</dbReference>
<dbReference type="SMART" id="SM00966">
    <property type="entry name" value="SpoVT_AbrB"/>
    <property type="match status" value="1"/>
</dbReference>
<dbReference type="Gene3D" id="2.10.260.10">
    <property type="match status" value="1"/>
</dbReference>
<dbReference type="InterPro" id="IPR007159">
    <property type="entry name" value="SpoVT-AbrB_dom"/>
</dbReference>
<dbReference type="InterPro" id="IPR039052">
    <property type="entry name" value="Antitox_PemI-like"/>
</dbReference>
<evidence type="ECO:0000313" key="3">
    <source>
        <dbReference type="EMBL" id="PHH04259.1"/>
    </source>
</evidence>
<protein>
    <submittedName>
        <fullName evidence="3">AbrB/MazE/SpoVT family DNA-binding domain-containing protein</fullName>
    </submittedName>
</protein>
<proteinExistence type="predicted"/>
<keyword evidence="1 3" id="KW-0238">DNA-binding</keyword>
<dbReference type="InterPro" id="IPR037914">
    <property type="entry name" value="SpoVT-AbrB_sf"/>
</dbReference>
<feature type="domain" description="SpoVT-AbrB" evidence="2">
    <location>
        <begin position="4"/>
        <end position="50"/>
    </location>
</feature>
<dbReference type="PANTHER" id="PTHR40516">
    <property type="entry name" value="ANTITOXIN CHPS-RELATED"/>
    <property type="match status" value="1"/>
</dbReference>
<comment type="caution">
    <text evidence="3">The sequence shown here is derived from an EMBL/GenBank/DDBJ whole genome shotgun (WGS) entry which is preliminary data.</text>
</comment>
<gene>
    <name evidence="3" type="ORF">CRX53_09870</name>
</gene>
<evidence type="ECO:0000256" key="1">
    <source>
        <dbReference type="PROSITE-ProRule" id="PRU01076"/>
    </source>
</evidence>
<name>A0A855EHH1_9ENTR</name>
<dbReference type="Pfam" id="PF04014">
    <property type="entry name" value="MazE_antitoxin"/>
    <property type="match status" value="1"/>
</dbReference>
<dbReference type="AlphaFoldDB" id="A0A855EHH1"/>